<evidence type="ECO:0000256" key="3">
    <source>
        <dbReference type="ARBA" id="ARBA00022801"/>
    </source>
</evidence>
<dbReference type="AlphaFoldDB" id="A0A2W5KTN1"/>
<dbReference type="InterPro" id="IPR036852">
    <property type="entry name" value="Peptidase_S8/S53_dom_sf"/>
</dbReference>
<dbReference type="Proteomes" id="UP000249046">
    <property type="component" value="Unassembled WGS sequence"/>
</dbReference>
<dbReference type="Gene3D" id="3.40.50.200">
    <property type="entry name" value="Peptidase S8/S53 domain"/>
    <property type="match status" value="1"/>
</dbReference>
<protein>
    <recommendedName>
        <fullName evidence="6">Peptidase S8/S53 domain-containing protein</fullName>
    </recommendedName>
</protein>
<dbReference type="InterPro" id="IPR000209">
    <property type="entry name" value="Peptidase_S8/S53_dom"/>
</dbReference>
<evidence type="ECO:0000313" key="7">
    <source>
        <dbReference type="EMBL" id="PZQ19429.1"/>
    </source>
</evidence>
<keyword evidence="2 5" id="KW-0645">Protease</keyword>
<feature type="active site" description="Charge relay system" evidence="5">
    <location>
        <position position="151"/>
    </location>
</feature>
<reference evidence="7 8" key="1">
    <citation type="submission" date="2017-08" db="EMBL/GenBank/DDBJ databases">
        <title>Infants hospitalized years apart are colonized by the same room-sourced microbial strains.</title>
        <authorList>
            <person name="Brooks B."/>
            <person name="Olm M.R."/>
            <person name="Firek B.A."/>
            <person name="Baker R."/>
            <person name="Thomas B.C."/>
            <person name="Morowitz M.J."/>
            <person name="Banfield J.F."/>
        </authorList>
    </citation>
    <scope>NUCLEOTIDE SEQUENCE [LARGE SCALE GENOMIC DNA]</scope>
    <source>
        <strain evidence="7">S2_005_003_R2_42</strain>
    </source>
</reference>
<evidence type="ECO:0000313" key="8">
    <source>
        <dbReference type="Proteomes" id="UP000249046"/>
    </source>
</evidence>
<accession>A0A2W5KTN1</accession>
<keyword evidence="4 5" id="KW-0720">Serine protease</keyword>
<comment type="similarity">
    <text evidence="1 5">Belongs to the peptidase S8 family.</text>
</comment>
<evidence type="ECO:0000256" key="5">
    <source>
        <dbReference type="PROSITE-ProRule" id="PRU01240"/>
    </source>
</evidence>
<feature type="domain" description="Peptidase S8/S53" evidence="6">
    <location>
        <begin position="90"/>
        <end position="406"/>
    </location>
</feature>
<sequence>MLKELQAYAILRYGPDVDAALIVERLKNDRRFSYVAEDETGGFSFTVPNDSIFVDPSPGVSNNTDFQWIGEDGVLTLQRAWDFNTGWAHVGMIDSGIAVASDPAPPTGTGRLYKVDHPDLQRVVSYNHSWDFRYGSTTRRMIGNNFPTNAHGTHTTGIVAANANNGIGVAGICWNCSVLMGQVQPSAIDVPSALSWQAYWGAQVVNFSGFISPAVNCSASPSEPMCKALALALELDVPFVAAAGNNRARVNFPARDSRAIAVGGIDVNRDWWDEQAWPIQAWDYGTGTYAGCPAITPAGNECGANYNTTGSELDFVAPARDIISTVPAGASYYPALTNICNDSNYGTASDGYAYCTGTSMSAPMVTGVIALLRSTNPLITRSAVYDVLKSTAIGSGGSYDNYLGWGRPGARYAVMEVLGHVGGGPIESRLTPMFALSISGDRLYTTRPQVAVGALAGLYLSNAFPNDVYCAPTVACDFDPPTYLNTRYPYTEPATGEGYSTVNGYANFPTYKPNAPSRPMSAFWVFTSDKSPWAGVQLKPLYRMSYKSACDNREHTYSVSMTEVGTLTSLPDLCATETGTQLREFDGIEGYVMSSCPPSYVCDGSDPTAPQKLYRRRSTTLATNALLVQNQLGLSAFSTYTSVPWAADDGFLGYVFPNSDQDGDTLIDGMERLYGLDWTSTDSDCDGLSDEAEFPLTTTQPVSYDPLQGGSCP</sequence>
<dbReference type="Pfam" id="PF00082">
    <property type="entry name" value="Peptidase_S8"/>
    <property type="match status" value="1"/>
</dbReference>
<gene>
    <name evidence="7" type="ORF">DI564_01605</name>
</gene>
<dbReference type="InterPro" id="IPR023828">
    <property type="entry name" value="Peptidase_S8_Ser-AS"/>
</dbReference>
<dbReference type="PROSITE" id="PS00138">
    <property type="entry name" value="SUBTILASE_SER"/>
    <property type="match status" value="1"/>
</dbReference>
<proteinExistence type="inferred from homology"/>
<dbReference type="InterPro" id="IPR050131">
    <property type="entry name" value="Peptidase_S8_subtilisin-like"/>
</dbReference>
<organism evidence="7 8">
    <name type="scientific">Rhodanobacter denitrificans</name>
    <dbReference type="NCBI Taxonomy" id="666685"/>
    <lineage>
        <taxon>Bacteria</taxon>
        <taxon>Pseudomonadati</taxon>
        <taxon>Pseudomonadota</taxon>
        <taxon>Gammaproteobacteria</taxon>
        <taxon>Lysobacterales</taxon>
        <taxon>Rhodanobacteraceae</taxon>
        <taxon>Rhodanobacter</taxon>
    </lineage>
</organism>
<evidence type="ECO:0000256" key="1">
    <source>
        <dbReference type="ARBA" id="ARBA00011073"/>
    </source>
</evidence>
<dbReference type="GO" id="GO:0004252">
    <property type="term" value="F:serine-type endopeptidase activity"/>
    <property type="evidence" value="ECO:0007669"/>
    <property type="project" value="UniProtKB-UniRule"/>
</dbReference>
<feature type="active site" description="Charge relay system" evidence="5">
    <location>
        <position position="359"/>
    </location>
</feature>
<comment type="caution">
    <text evidence="7">The sequence shown here is derived from an EMBL/GenBank/DDBJ whole genome shotgun (WGS) entry which is preliminary data.</text>
</comment>
<feature type="active site" description="Charge relay system" evidence="5">
    <location>
        <position position="94"/>
    </location>
</feature>
<dbReference type="PANTHER" id="PTHR43806:SF11">
    <property type="entry name" value="CEREVISIN-RELATED"/>
    <property type="match status" value="1"/>
</dbReference>
<dbReference type="SUPFAM" id="SSF52743">
    <property type="entry name" value="Subtilisin-like"/>
    <property type="match status" value="1"/>
</dbReference>
<dbReference type="PROSITE" id="PS51892">
    <property type="entry name" value="SUBTILASE"/>
    <property type="match status" value="1"/>
</dbReference>
<evidence type="ECO:0000256" key="4">
    <source>
        <dbReference type="ARBA" id="ARBA00022825"/>
    </source>
</evidence>
<name>A0A2W5KTN1_9GAMM</name>
<dbReference type="PRINTS" id="PR00723">
    <property type="entry name" value="SUBTILISIN"/>
</dbReference>
<dbReference type="InterPro" id="IPR015500">
    <property type="entry name" value="Peptidase_S8_subtilisin-rel"/>
</dbReference>
<dbReference type="GO" id="GO:0006508">
    <property type="term" value="P:proteolysis"/>
    <property type="evidence" value="ECO:0007669"/>
    <property type="project" value="UniProtKB-KW"/>
</dbReference>
<keyword evidence="3 5" id="KW-0378">Hydrolase</keyword>
<evidence type="ECO:0000259" key="6">
    <source>
        <dbReference type="Pfam" id="PF00082"/>
    </source>
</evidence>
<dbReference type="EMBL" id="QFPO01000002">
    <property type="protein sequence ID" value="PZQ19429.1"/>
    <property type="molecule type" value="Genomic_DNA"/>
</dbReference>
<dbReference type="PANTHER" id="PTHR43806">
    <property type="entry name" value="PEPTIDASE S8"/>
    <property type="match status" value="1"/>
</dbReference>
<evidence type="ECO:0000256" key="2">
    <source>
        <dbReference type="ARBA" id="ARBA00022670"/>
    </source>
</evidence>